<keyword evidence="5 8" id="KW-0472">Membrane</keyword>
<keyword evidence="2 8" id="KW-0812">Transmembrane</keyword>
<keyword evidence="11" id="KW-1185">Reference proteome</keyword>
<keyword evidence="6" id="KW-0675">Receptor</keyword>
<evidence type="ECO:0000256" key="4">
    <source>
        <dbReference type="ARBA" id="ARBA00023040"/>
    </source>
</evidence>
<comment type="caution">
    <text evidence="10">The sequence shown here is derived from an EMBL/GenBank/DDBJ whole genome shotgun (WGS) entry which is preliminary data.</text>
</comment>
<evidence type="ECO:0000313" key="10">
    <source>
        <dbReference type="EMBL" id="NXX76037.1"/>
    </source>
</evidence>
<dbReference type="PANTHER" id="PTHR11334:SF69">
    <property type="entry name" value="G-PROTEIN COUPLED RECEPTORS FAMILY 1 PROFILE DOMAIN-CONTAINING PROTEIN"/>
    <property type="match status" value="1"/>
</dbReference>
<dbReference type="Gene3D" id="1.20.1070.10">
    <property type="entry name" value="Rhodopsin 7-helix transmembrane proteins"/>
    <property type="match status" value="1"/>
</dbReference>
<dbReference type="AlphaFoldDB" id="A0A852KI24"/>
<reference evidence="10" key="1">
    <citation type="submission" date="2020-02" db="EMBL/GenBank/DDBJ databases">
        <title>Bird 10,000 Genomes (B10K) Project - Family phase.</title>
        <authorList>
            <person name="Zhang G."/>
        </authorList>
    </citation>
    <scope>NUCLEOTIDE SEQUENCE</scope>
    <source>
        <strain evidence="10">B10K-DU-030-59</strain>
    </source>
</reference>
<protein>
    <submittedName>
        <fullName evidence="10">MAS protein</fullName>
    </submittedName>
</protein>
<dbReference type="EMBL" id="WBNH01002324">
    <property type="protein sequence ID" value="NXX76037.1"/>
    <property type="molecule type" value="Genomic_DNA"/>
</dbReference>
<dbReference type="InterPro" id="IPR026234">
    <property type="entry name" value="MRGPCRFAMILY"/>
</dbReference>
<dbReference type="PRINTS" id="PR00237">
    <property type="entry name" value="GPCRRHODOPSN"/>
</dbReference>
<evidence type="ECO:0000256" key="3">
    <source>
        <dbReference type="ARBA" id="ARBA00022989"/>
    </source>
</evidence>
<evidence type="ECO:0000256" key="8">
    <source>
        <dbReference type="SAM" id="Phobius"/>
    </source>
</evidence>
<evidence type="ECO:0000256" key="1">
    <source>
        <dbReference type="ARBA" id="ARBA00004141"/>
    </source>
</evidence>
<dbReference type="OrthoDB" id="9896011at2759"/>
<dbReference type="SUPFAM" id="SSF81321">
    <property type="entry name" value="Family A G protein-coupled receptor-like"/>
    <property type="match status" value="1"/>
</dbReference>
<feature type="transmembrane region" description="Helical" evidence="8">
    <location>
        <begin position="32"/>
        <end position="51"/>
    </location>
</feature>
<proteinExistence type="predicted"/>
<feature type="non-terminal residue" evidence="10">
    <location>
        <position position="1"/>
    </location>
</feature>
<dbReference type="GO" id="GO:0004930">
    <property type="term" value="F:G protein-coupled receptor activity"/>
    <property type="evidence" value="ECO:0007669"/>
    <property type="project" value="UniProtKB-KW"/>
</dbReference>
<evidence type="ECO:0000256" key="5">
    <source>
        <dbReference type="ARBA" id="ARBA00023136"/>
    </source>
</evidence>
<evidence type="ECO:0000313" key="11">
    <source>
        <dbReference type="Proteomes" id="UP000654395"/>
    </source>
</evidence>
<name>A0A852KI24_UROIN</name>
<dbReference type="GO" id="GO:0005886">
    <property type="term" value="C:plasma membrane"/>
    <property type="evidence" value="ECO:0007669"/>
    <property type="project" value="TreeGrafter"/>
</dbReference>
<organism evidence="10 11">
    <name type="scientific">Urocolius indicus</name>
    <name type="common">Red-faced mousebird</name>
    <name type="synonym">Colius indicus</name>
    <dbReference type="NCBI Taxonomy" id="458196"/>
    <lineage>
        <taxon>Eukaryota</taxon>
        <taxon>Metazoa</taxon>
        <taxon>Chordata</taxon>
        <taxon>Craniata</taxon>
        <taxon>Vertebrata</taxon>
        <taxon>Euteleostomi</taxon>
        <taxon>Archelosauria</taxon>
        <taxon>Archosauria</taxon>
        <taxon>Dinosauria</taxon>
        <taxon>Saurischia</taxon>
        <taxon>Theropoda</taxon>
        <taxon>Coelurosauria</taxon>
        <taxon>Aves</taxon>
        <taxon>Neognathae</taxon>
        <taxon>Neoaves</taxon>
        <taxon>Telluraves</taxon>
        <taxon>Coraciimorphae</taxon>
        <taxon>Coliiformes</taxon>
        <taxon>Coliidae</taxon>
        <taxon>Urocolius</taxon>
    </lineage>
</organism>
<accession>A0A852KI24</accession>
<evidence type="ECO:0000256" key="6">
    <source>
        <dbReference type="ARBA" id="ARBA00023170"/>
    </source>
</evidence>
<evidence type="ECO:0000256" key="7">
    <source>
        <dbReference type="ARBA" id="ARBA00023224"/>
    </source>
</evidence>
<sequence length="144" mass="16352">ETNTTDPSLSNVTSGYMDCWENAGHKFSRLPYGLMVFAWVCMGICLCGLVGNGKVMWFLAFHMKQNPFNVYILNLAFADFSLLLLFLLLVLAFLSSTAICPYWHQMLYFYIDFRCVAEVLCHFFDLSSLGLLTAISVEQCICIL</sequence>
<evidence type="ECO:0000259" key="9">
    <source>
        <dbReference type="PROSITE" id="PS50262"/>
    </source>
</evidence>
<dbReference type="InterPro" id="IPR000276">
    <property type="entry name" value="GPCR_Rhodpsn"/>
</dbReference>
<keyword evidence="4" id="KW-0297">G-protein coupled receptor</keyword>
<feature type="non-terminal residue" evidence="10">
    <location>
        <position position="144"/>
    </location>
</feature>
<evidence type="ECO:0000256" key="2">
    <source>
        <dbReference type="ARBA" id="ARBA00022692"/>
    </source>
</evidence>
<dbReference type="PROSITE" id="PS50262">
    <property type="entry name" value="G_PROTEIN_RECEP_F1_2"/>
    <property type="match status" value="1"/>
</dbReference>
<dbReference type="InterPro" id="IPR017452">
    <property type="entry name" value="GPCR_Rhodpsn_7TM"/>
</dbReference>
<keyword evidence="7" id="KW-0807">Transducer</keyword>
<comment type="subcellular location">
    <subcellularLocation>
        <location evidence="1">Membrane</location>
        <topology evidence="1">Multi-pass membrane protein</topology>
    </subcellularLocation>
</comment>
<feature type="domain" description="G-protein coupled receptors family 1 profile" evidence="9">
    <location>
        <begin position="51"/>
        <end position="144"/>
    </location>
</feature>
<feature type="transmembrane region" description="Helical" evidence="8">
    <location>
        <begin position="71"/>
        <end position="94"/>
    </location>
</feature>
<keyword evidence="3 8" id="KW-1133">Transmembrane helix</keyword>
<gene>
    <name evidence="10" type="primary">Mas1_0</name>
    <name evidence="10" type="ORF">UROIND_R15384</name>
</gene>
<dbReference type="PANTHER" id="PTHR11334">
    <property type="entry name" value="MAS-RELATED G-PROTEIN COUPLED RECEPTOR"/>
    <property type="match status" value="1"/>
</dbReference>
<dbReference type="Proteomes" id="UP000654395">
    <property type="component" value="Unassembled WGS sequence"/>
</dbReference>